<comment type="caution">
    <text evidence="2">The sequence shown here is derived from an EMBL/GenBank/DDBJ whole genome shotgun (WGS) entry which is preliminary data.</text>
</comment>
<dbReference type="CDD" id="cd06587">
    <property type="entry name" value="VOC"/>
    <property type="match status" value="1"/>
</dbReference>
<dbReference type="AlphaFoldDB" id="A0A3B0BQZ1"/>
<dbReference type="PANTHER" id="PTHR35908:SF1">
    <property type="entry name" value="CONSERVED PROTEIN"/>
    <property type="match status" value="1"/>
</dbReference>
<evidence type="ECO:0000313" key="2">
    <source>
        <dbReference type="EMBL" id="RKN75302.1"/>
    </source>
</evidence>
<dbReference type="InterPro" id="IPR037523">
    <property type="entry name" value="VOC_core"/>
</dbReference>
<gene>
    <name evidence="2" type="ORF">D7231_07590</name>
</gene>
<sequence>MIAKLMYPVVDCPDPAALAGFYARILDWEVDASDPSWVWLTSPAGERIAFQEAKDHRPPRWPDPAFPQQFHLDFEVATREDVERARGEVAALGAEFLHDSGGEEKGWLVFNDPAGHPFCLCYGQSS</sequence>
<dbReference type="SUPFAM" id="SSF54593">
    <property type="entry name" value="Glyoxalase/Bleomycin resistance protein/Dihydroxybiphenyl dioxygenase"/>
    <property type="match status" value="1"/>
</dbReference>
<evidence type="ECO:0000259" key="1">
    <source>
        <dbReference type="PROSITE" id="PS51819"/>
    </source>
</evidence>
<dbReference type="InterPro" id="IPR041581">
    <property type="entry name" value="Glyoxalase_6"/>
</dbReference>
<protein>
    <submittedName>
        <fullName evidence="2">VOC family protein</fullName>
    </submittedName>
</protein>
<dbReference type="InterPro" id="IPR029068">
    <property type="entry name" value="Glyas_Bleomycin-R_OHBP_Dase"/>
</dbReference>
<dbReference type="PANTHER" id="PTHR35908">
    <property type="entry name" value="HYPOTHETICAL FUSION PROTEIN"/>
    <property type="match status" value="1"/>
</dbReference>
<feature type="domain" description="VOC" evidence="1">
    <location>
        <begin position="4"/>
        <end position="123"/>
    </location>
</feature>
<accession>A0A3B0BQZ1</accession>
<dbReference type="RefSeq" id="WP_120754174.1">
    <property type="nucleotide sequence ID" value="NZ_RBAM01000003.1"/>
</dbReference>
<dbReference type="OrthoDB" id="1645442at2"/>
<dbReference type="Gene3D" id="3.10.180.10">
    <property type="entry name" value="2,3-Dihydroxybiphenyl 1,2-Dioxygenase, domain 1"/>
    <property type="match status" value="1"/>
</dbReference>
<organism evidence="2 3">
    <name type="scientific">Streptomyces klenkii</name>
    <dbReference type="NCBI Taxonomy" id="1420899"/>
    <lineage>
        <taxon>Bacteria</taxon>
        <taxon>Bacillati</taxon>
        <taxon>Actinomycetota</taxon>
        <taxon>Actinomycetes</taxon>
        <taxon>Kitasatosporales</taxon>
        <taxon>Streptomycetaceae</taxon>
        <taxon>Streptomyces</taxon>
    </lineage>
</organism>
<keyword evidence="3" id="KW-1185">Reference proteome</keyword>
<evidence type="ECO:0000313" key="3">
    <source>
        <dbReference type="Proteomes" id="UP000270343"/>
    </source>
</evidence>
<name>A0A3B0BQZ1_9ACTN</name>
<dbReference type="Proteomes" id="UP000270343">
    <property type="component" value="Unassembled WGS sequence"/>
</dbReference>
<dbReference type="Pfam" id="PF18029">
    <property type="entry name" value="Glyoxalase_6"/>
    <property type="match status" value="1"/>
</dbReference>
<proteinExistence type="predicted"/>
<dbReference type="EMBL" id="RBAM01000003">
    <property type="protein sequence ID" value="RKN75302.1"/>
    <property type="molecule type" value="Genomic_DNA"/>
</dbReference>
<reference evidence="2 3" key="1">
    <citation type="journal article" date="2015" name="Antonie Van Leeuwenhoek">
        <title>Streptomyces klenkii sp. nov., isolated from deep marine sediment.</title>
        <authorList>
            <person name="Veyisoglu A."/>
            <person name="Sahin N."/>
        </authorList>
    </citation>
    <scope>NUCLEOTIDE SEQUENCE [LARGE SCALE GENOMIC DNA]</scope>
    <source>
        <strain evidence="2 3">KCTC 29202</strain>
    </source>
</reference>
<dbReference type="PROSITE" id="PS51819">
    <property type="entry name" value="VOC"/>
    <property type="match status" value="1"/>
</dbReference>